<keyword evidence="4" id="KW-1185">Reference proteome</keyword>
<accession>V4BK43</accession>
<dbReference type="GeneID" id="20230146"/>
<sequence length="331" mass="39176">MSLNYVFFSDHILRALSSLETTEEKLAALCKKYADLHEEHRVLQSSFKQAQRRMSVISREKDQIQSEHTKAVMGKSKLESLCRELQKHNKLIKEESIQRSKEEDEKRKEISSKFQTTIGEIQQQMQENHDRHTKLREENADLAGKLKNFMEKYELQEEKLEKLLKHKEIEQQLSEAKLQQAQILLKQEQERGKQEKELVSIGLMRDTFLFFLQILGMYKDRYEDFQSTINKSNDMFQKFKTEMDKMSKRIKKLEKEGAQWKAKWHGCNKALLDMVEEKQKQDADKAKLQAKCTKLESLCRALQNELHGKKSVEAPISEPGKIIYQFYLYHL</sequence>
<name>V4BK43_LOTGI</name>
<dbReference type="OrthoDB" id="425555at2759"/>
<dbReference type="InterPro" id="IPR026183">
    <property type="entry name" value="Taxilin_fam"/>
</dbReference>
<dbReference type="KEGG" id="lgi:LOTGIDRAFT_106798"/>
<gene>
    <name evidence="3" type="ORF">LOTGIDRAFT_106798</name>
</gene>
<dbReference type="AlphaFoldDB" id="V4BK43"/>
<dbReference type="EMBL" id="KB202619">
    <property type="protein sequence ID" value="ESO88924.1"/>
    <property type="molecule type" value="Genomic_DNA"/>
</dbReference>
<dbReference type="RefSeq" id="XP_009059975.1">
    <property type="nucleotide sequence ID" value="XM_009061727.1"/>
</dbReference>
<feature type="coiled-coil region" evidence="2">
    <location>
        <begin position="132"/>
        <end position="198"/>
    </location>
</feature>
<evidence type="ECO:0000313" key="3">
    <source>
        <dbReference type="EMBL" id="ESO88924.1"/>
    </source>
</evidence>
<dbReference type="CTD" id="20230146"/>
<evidence type="ECO:0008006" key="5">
    <source>
        <dbReference type="Google" id="ProtNLM"/>
    </source>
</evidence>
<evidence type="ECO:0000256" key="2">
    <source>
        <dbReference type="SAM" id="Coils"/>
    </source>
</evidence>
<dbReference type="STRING" id="225164.V4BK43"/>
<feature type="coiled-coil region" evidence="2">
    <location>
        <begin position="236"/>
        <end position="305"/>
    </location>
</feature>
<keyword evidence="2" id="KW-0175">Coiled coil</keyword>
<protein>
    <recommendedName>
        <fullName evidence="5">Taxilin gamma</fullName>
    </recommendedName>
</protein>
<dbReference type="Pfam" id="PF09728">
    <property type="entry name" value="Taxilin"/>
    <property type="match status" value="1"/>
</dbReference>
<comment type="similarity">
    <text evidence="1">Belongs to the taxilin family.</text>
</comment>
<evidence type="ECO:0000256" key="1">
    <source>
        <dbReference type="ARBA" id="ARBA00009550"/>
    </source>
</evidence>
<dbReference type="PANTHER" id="PTHR16127:SF13">
    <property type="entry name" value="GH01188P"/>
    <property type="match status" value="1"/>
</dbReference>
<reference evidence="3 4" key="1">
    <citation type="journal article" date="2013" name="Nature">
        <title>Insights into bilaterian evolution from three spiralian genomes.</title>
        <authorList>
            <person name="Simakov O."/>
            <person name="Marletaz F."/>
            <person name="Cho S.J."/>
            <person name="Edsinger-Gonzales E."/>
            <person name="Havlak P."/>
            <person name="Hellsten U."/>
            <person name="Kuo D.H."/>
            <person name="Larsson T."/>
            <person name="Lv J."/>
            <person name="Arendt D."/>
            <person name="Savage R."/>
            <person name="Osoegawa K."/>
            <person name="de Jong P."/>
            <person name="Grimwood J."/>
            <person name="Chapman J.A."/>
            <person name="Shapiro H."/>
            <person name="Aerts A."/>
            <person name="Otillar R.P."/>
            <person name="Terry A.Y."/>
            <person name="Boore J.L."/>
            <person name="Grigoriev I.V."/>
            <person name="Lindberg D.R."/>
            <person name="Seaver E.C."/>
            <person name="Weisblat D.A."/>
            <person name="Putnam N.H."/>
            <person name="Rokhsar D.S."/>
        </authorList>
    </citation>
    <scope>NUCLEOTIDE SEQUENCE [LARGE SCALE GENOMIC DNA]</scope>
</reference>
<dbReference type="Proteomes" id="UP000030746">
    <property type="component" value="Unassembled WGS sequence"/>
</dbReference>
<proteinExistence type="inferred from homology"/>
<dbReference type="OMA" id="VQYNMAR"/>
<evidence type="ECO:0000313" key="4">
    <source>
        <dbReference type="Proteomes" id="UP000030746"/>
    </source>
</evidence>
<dbReference type="GO" id="GO:0019905">
    <property type="term" value="F:syntaxin binding"/>
    <property type="evidence" value="ECO:0007669"/>
    <property type="project" value="InterPro"/>
</dbReference>
<feature type="coiled-coil region" evidence="2">
    <location>
        <begin position="19"/>
        <end position="105"/>
    </location>
</feature>
<dbReference type="PANTHER" id="PTHR16127">
    <property type="entry name" value="TAXILIN"/>
    <property type="match status" value="1"/>
</dbReference>
<dbReference type="Gene3D" id="3.90.20.10">
    <property type="match status" value="1"/>
</dbReference>
<dbReference type="HOGENOM" id="CLU_025501_4_0_1"/>
<organism evidence="3 4">
    <name type="scientific">Lottia gigantea</name>
    <name type="common">Giant owl limpet</name>
    <dbReference type="NCBI Taxonomy" id="225164"/>
    <lineage>
        <taxon>Eukaryota</taxon>
        <taxon>Metazoa</taxon>
        <taxon>Spiralia</taxon>
        <taxon>Lophotrochozoa</taxon>
        <taxon>Mollusca</taxon>
        <taxon>Gastropoda</taxon>
        <taxon>Patellogastropoda</taxon>
        <taxon>Lottioidea</taxon>
        <taxon>Lottiidae</taxon>
        <taxon>Lottia</taxon>
    </lineage>
</organism>